<sequence>MNSILTLVTHLILLPIDLMPNKYLIPFKSALSNYLNQTKRTHYSFQSNEKHIYQSDFLGFFRHSQTVYPAVQQLQKKLDEAGDEAAKGIIKLHFMDKKNKWNNYSFNHYLLDELYKVESPEDWEKEWKSFDPNPIVYYQGILFRGSAESTAHCFQYGITESTQSEYLEDYIQDMNGAIGVSTTKSFQVAKNYALPTIVTRNEVILATKPVWAESFIYVIDFKGKTAIDLKATFKLREKHSSAELSGNKKEVNIVGTVCSEEILGAFYVNRLGKIKWHVNPYRKEPWDAASLENLLPQEFYNELAKETNPSLSKPVFS</sequence>
<organism evidence="1 2">
    <name type="scientific">Legionella taurinensis</name>
    <dbReference type="NCBI Taxonomy" id="70611"/>
    <lineage>
        <taxon>Bacteria</taxon>
        <taxon>Pseudomonadati</taxon>
        <taxon>Pseudomonadota</taxon>
        <taxon>Gammaproteobacteria</taxon>
        <taxon>Legionellales</taxon>
        <taxon>Legionellaceae</taxon>
        <taxon>Legionella</taxon>
    </lineage>
</organism>
<comment type="caution">
    <text evidence="1">The sequence shown here is derived from an EMBL/GenBank/DDBJ whole genome shotgun (WGS) entry which is preliminary data.</text>
</comment>
<dbReference type="RefSeq" id="WP_115300911.1">
    <property type="nucleotide sequence ID" value="NZ_QZWC01000007.1"/>
</dbReference>
<proteinExistence type="predicted"/>
<dbReference type="Gene3D" id="3.90.210.10">
    <property type="entry name" value="Heat-Labile Enterotoxin, subunit A"/>
    <property type="match status" value="1"/>
</dbReference>
<evidence type="ECO:0000313" key="1">
    <source>
        <dbReference type="EMBL" id="RJT49239.1"/>
    </source>
</evidence>
<dbReference type="SUPFAM" id="SSF56399">
    <property type="entry name" value="ADP-ribosylation"/>
    <property type="match status" value="1"/>
</dbReference>
<name>A0A3A5L7D4_9GAMM</name>
<gene>
    <name evidence="1" type="ORF">D6J04_00890</name>
</gene>
<accession>A0A3A5L7D4</accession>
<dbReference type="Proteomes" id="UP000270757">
    <property type="component" value="Unassembled WGS sequence"/>
</dbReference>
<reference evidence="1 2" key="1">
    <citation type="submission" date="2018-09" db="EMBL/GenBank/DDBJ databases">
        <title>Draft genome sequences of Legionella taurinensis isolated from water samples.</title>
        <authorList>
            <person name="Chakeri A."/>
            <person name="Allerberger F."/>
            <person name="Kundi M."/>
            <person name="Ruppitsch W."/>
            <person name="Schmid D."/>
        </authorList>
    </citation>
    <scope>NUCLEOTIDE SEQUENCE [LARGE SCALE GENOMIC DNA]</scope>
    <source>
        <strain evidence="1 2">4570-18-6</strain>
    </source>
</reference>
<dbReference type="AlphaFoldDB" id="A0A3A5L7D4"/>
<evidence type="ECO:0000313" key="2">
    <source>
        <dbReference type="Proteomes" id="UP000270757"/>
    </source>
</evidence>
<protein>
    <submittedName>
        <fullName evidence="1">Uncharacterized protein</fullName>
    </submittedName>
</protein>
<dbReference type="EMBL" id="QZWB01000001">
    <property type="protein sequence ID" value="RJT49239.1"/>
    <property type="molecule type" value="Genomic_DNA"/>
</dbReference>